<dbReference type="InterPro" id="IPR029472">
    <property type="entry name" value="Copia-like_N"/>
</dbReference>
<keyword evidence="3" id="KW-1185">Reference proteome</keyword>
<name>A0AAV3QFE3_LITER</name>
<dbReference type="EMBL" id="BAABME010004557">
    <property type="protein sequence ID" value="GAA0162802.1"/>
    <property type="molecule type" value="Genomic_DNA"/>
</dbReference>
<comment type="caution">
    <text evidence="2">The sequence shown here is derived from an EMBL/GenBank/DDBJ whole genome shotgun (WGS) entry which is preliminary data.</text>
</comment>
<organism evidence="2 3">
    <name type="scientific">Lithospermum erythrorhizon</name>
    <name type="common">Purple gromwell</name>
    <name type="synonym">Lithospermum officinale var. erythrorhizon</name>
    <dbReference type="NCBI Taxonomy" id="34254"/>
    <lineage>
        <taxon>Eukaryota</taxon>
        <taxon>Viridiplantae</taxon>
        <taxon>Streptophyta</taxon>
        <taxon>Embryophyta</taxon>
        <taxon>Tracheophyta</taxon>
        <taxon>Spermatophyta</taxon>
        <taxon>Magnoliopsida</taxon>
        <taxon>eudicotyledons</taxon>
        <taxon>Gunneridae</taxon>
        <taxon>Pentapetalae</taxon>
        <taxon>asterids</taxon>
        <taxon>lamiids</taxon>
        <taxon>Boraginales</taxon>
        <taxon>Boraginaceae</taxon>
        <taxon>Boraginoideae</taxon>
        <taxon>Lithospermeae</taxon>
        <taxon>Lithospermum</taxon>
    </lineage>
</organism>
<evidence type="ECO:0000259" key="1">
    <source>
        <dbReference type="Pfam" id="PF14244"/>
    </source>
</evidence>
<protein>
    <recommendedName>
        <fullName evidence="1">Retrotransposon Copia-like N-terminal domain-containing protein</fullName>
    </recommendedName>
</protein>
<accession>A0AAV3QFE3</accession>
<evidence type="ECO:0000313" key="2">
    <source>
        <dbReference type="EMBL" id="GAA0162802.1"/>
    </source>
</evidence>
<dbReference type="Proteomes" id="UP001454036">
    <property type="component" value="Unassembled WGS sequence"/>
</dbReference>
<sequence length="170" mass="20035">MADELHSSDHSSLIMLTDVLNETNYTSWSRSMMVALEARDKLGFLNGEIEAAKPSDATYKQWRKVNSTLTSWIMNALSKEISRGFMFSSNVKFLWEEIRDRFGRYNRPMLYELRRNIYSAKLNGDTVASYFIKIKRYWDELDCIKPNVANDDEDRMMLFHIGLNYEYDPI</sequence>
<reference evidence="2 3" key="1">
    <citation type="submission" date="2024-01" db="EMBL/GenBank/DDBJ databases">
        <title>The complete chloroplast genome sequence of Lithospermum erythrorhizon: insights into the phylogenetic relationship among Boraginaceae species and the maternal lineages of purple gromwells.</title>
        <authorList>
            <person name="Okada T."/>
            <person name="Watanabe K."/>
        </authorList>
    </citation>
    <scope>NUCLEOTIDE SEQUENCE [LARGE SCALE GENOMIC DNA]</scope>
</reference>
<feature type="domain" description="Retrotransposon Copia-like N-terminal" evidence="1">
    <location>
        <begin position="6"/>
        <end position="50"/>
    </location>
</feature>
<dbReference type="PANTHER" id="PTHR37610:SF40">
    <property type="entry name" value="OS01G0909600 PROTEIN"/>
    <property type="match status" value="1"/>
</dbReference>
<dbReference type="PANTHER" id="PTHR37610">
    <property type="entry name" value="CCHC-TYPE DOMAIN-CONTAINING PROTEIN"/>
    <property type="match status" value="1"/>
</dbReference>
<evidence type="ECO:0000313" key="3">
    <source>
        <dbReference type="Proteomes" id="UP001454036"/>
    </source>
</evidence>
<dbReference type="AlphaFoldDB" id="A0AAV3QFE3"/>
<proteinExistence type="predicted"/>
<dbReference type="Pfam" id="PF14244">
    <property type="entry name" value="Retrotran_gag_3"/>
    <property type="match status" value="1"/>
</dbReference>
<gene>
    <name evidence="2" type="ORF">LIER_18819</name>
</gene>